<evidence type="ECO:0000313" key="8">
    <source>
        <dbReference type="Proteomes" id="UP000321331"/>
    </source>
</evidence>
<dbReference type="InterPro" id="IPR000209">
    <property type="entry name" value="Peptidase_S8/S53_dom"/>
</dbReference>
<name>A0A5C6TJI9_FUSOC</name>
<dbReference type="Pfam" id="PF00082">
    <property type="entry name" value="Peptidase_S8"/>
    <property type="match status" value="1"/>
</dbReference>
<evidence type="ECO:0000259" key="6">
    <source>
        <dbReference type="Pfam" id="PF24476"/>
    </source>
</evidence>
<accession>A0A5C6TJI9</accession>
<sequence>MDSSIHESVRYLQLIYAVLPVFIEALPPVPDVAQTTNSKQEILKNLVTILRFEIQEMQKVLSVTHTEHNFTSSSTLKASEELEDVLFCLDALVDIKPENLSDPETRYPRLDTLRGWIAGYSSNIMSDLPSLRINEVCRMISYGNEAAGYRQTIRAAQNFNCKMRGICRSVMAEREFSMQQIFPSQYRREGDFYDQDIVKAEIHKAQVVCDTAKGLFNQLTKNRVCQPPHSAFIHLTGFGQPEIDMIMSICEAKGASEKWHQVYFTGKVPSDVRVLPPSDSICSRLRHARKFKQILRIYLRTDGSWKCADSSAADRIQRFVEHPDLTLEGLLNARQHPSGRKLLKKDRLNLAIVIAQSLLHLSGSPLLQSPWNAENIYITHIADEVVHSWLRTDLFLARQLAQESPNAQLDESLESNRNVLDLGLLLWQLLFGRKVTIEPEDREDEDEDDLNLSLFNALNREHGESKESFVEQPCLDIIENCLNLYSSFQLDQQTFQEKIHWNVVTPLKNYLEFFYQFKKPPQNLNQVHTAPFPTCAASAGQRRTTSQRPAFVWSNLLAFSGDIKNSSSWLDKFTIVNQRLEALEQVDPLRVRIAVLDTGCDINNDYFNGPGIGQDERLDGHWLDCVEGSDEMVDEDPDKHGTAMVTLLLRLIPHAEIFVFRVAKNKDDLGMAQNRIARAIRSAAQEPWNVDIMSLSFGFADSAPGIEEAITYADTLKGGRILFFAAANNQGLNQMEMFPALYESVIPVRGTRYDGSFIQTYNPNTWPHRRGAELYGTISEDVPCDWICGQLVKSGCSVATPIVASIAAMIIWFVSCRTASFGNVVDVQKLIRTRRGMLSVFSLITQDQEHLRRYLAPWQLFKEGDANGVGAVHAIGYALLRLPPSDAR</sequence>
<dbReference type="Gene3D" id="3.40.50.200">
    <property type="entry name" value="Peptidase S8/S53 domain"/>
    <property type="match status" value="1"/>
</dbReference>
<proteinExistence type="inferred from homology"/>
<evidence type="ECO:0000256" key="4">
    <source>
        <dbReference type="PROSITE-ProRule" id="PRU01240"/>
    </source>
</evidence>
<dbReference type="SUPFAM" id="SSF52743">
    <property type="entry name" value="Subtilisin-like"/>
    <property type="match status" value="1"/>
</dbReference>
<dbReference type="EMBL" id="VMNF01000004">
    <property type="protein sequence ID" value="TXC10268.1"/>
    <property type="molecule type" value="Genomic_DNA"/>
</dbReference>
<evidence type="ECO:0000256" key="3">
    <source>
        <dbReference type="ARBA" id="ARBA00022825"/>
    </source>
</evidence>
<comment type="caution">
    <text evidence="7">The sequence shown here is derived from an EMBL/GenBank/DDBJ whole genome shotgun (WGS) entry which is preliminary data.</text>
</comment>
<evidence type="ECO:0000256" key="2">
    <source>
        <dbReference type="ARBA" id="ARBA00022801"/>
    </source>
</evidence>
<dbReference type="AlphaFoldDB" id="A0A5C6TJI9"/>
<protein>
    <submittedName>
        <fullName evidence="7">Uncharacterized protein</fullName>
    </submittedName>
</protein>
<feature type="domain" description="DUF7580" evidence="6">
    <location>
        <begin position="204"/>
        <end position="512"/>
    </location>
</feature>
<dbReference type="PANTHER" id="PTHR35186">
    <property type="entry name" value="ANK_REP_REGION DOMAIN-CONTAINING PROTEIN"/>
    <property type="match status" value="1"/>
</dbReference>
<evidence type="ECO:0000256" key="1">
    <source>
        <dbReference type="ARBA" id="ARBA00022670"/>
    </source>
</evidence>
<reference evidence="7 8" key="1">
    <citation type="submission" date="2019-07" db="EMBL/GenBank/DDBJ databases">
        <title>The First High-Quality Draft Genome Sequence of the Causal Agent of the Current Panama Disease Epidemic.</title>
        <authorList>
            <person name="Warmington R.J."/>
            <person name="Kay W."/>
            <person name="Jeffries A."/>
            <person name="Bebber D."/>
            <person name="Moore K."/>
            <person name="Studholme D.J."/>
        </authorList>
    </citation>
    <scope>NUCLEOTIDE SEQUENCE [LARGE SCALE GENOMIC DNA]</scope>
    <source>
        <strain evidence="7 8">TR4</strain>
    </source>
</reference>
<feature type="domain" description="Peptidase S8/S53" evidence="5">
    <location>
        <begin position="591"/>
        <end position="811"/>
    </location>
</feature>
<gene>
    <name evidence="7" type="ORF">FocTR4_00004403</name>
</gene>
<evidence type="ECO:0000259" key="5">
    <source>
        <dbReference type="Pfam" id="PF00082"/>
    </source>
</evidence>
<dbReference type="Proteomes" id="UP000321331">
    <property type="component" value="Unassembled WGS sequence"/>
</dbReference>
<dbReference type="PANTHER" id="PTHR35186:SF4">
    <property type="entry name" value="PRION-INHIBITION AND PROPAGATION HELO DOMAIN-CONTAINING PROTEIN"/>
    <property type="match status" value="1"/>
</dbReference>
<organism evidence="7 8">
    <name type="scientific">Fusarium oxysporum f. sp. cubense</name>
    <dbReference type="NCBI Taxonomy" id="61366"/>
    <lineage>
        <taxon>Eukaryota</taxon>
        <taxon>Fungi</taxon>
        <taxon>Dikarya</taxon>
        <taxon>Ascomycota</taxon>
        <taxon>Pezizomycotina</taxon>
        <taxon>Sordariomycetes</taxon>
        <taxon>Hypocreomycetidae</taxon>
        <taxon>Hypocreales</taxon>
        <taxon>Nectriaceae</taxon>
        <taxon>Fusarium</taxon>
        <taxon>Fusarium oxysporum species complex</taxon>
    </lineage>
</organism>
<keyword evidence="2 4" id="KW-0378">Hydrolase</keyword>
<comment type="similarity">
    <text evidence="4">Belongs to the peptidase S8 family.</text>
</comment>
<dbReference type="PRINTS" id="PR00723">
    <property type="entry name" value="SUBTILISIN"/>
</dbReference>
<feature type="active site" description="Charge relay system" evidence="4">
    <location>
        <position position="640"/>
    </location>
</feature>
<dbReference type="InterPro" id="IPR056002">
    <property type="entry name" value="DUF7580"/>
</dbReference>
<keyword evidence="1 4" id="KW-0645">Protease</keyword>
<dbReference type="InterPro" id="IPR015500">
    <property type="entry name" value="Peptidase_S8_subtilisin-rel"/>
</dbReference>
<feature type="active site" description="Charge relay system" evidence="4">
    <location>
        <position position="797"/>
    </location>
</feature>
<dbReference type="Pfam" id="PF24476">
    <property type="entry name" value="DUF7580"/>
    <property type="match status" value="1"/>
</dbReference>
<evidence type="ECO:0000313" key="7">
    <source>
        <dbReference type="EMBL" id="TXC10268.1"/>
    </source>
</evidence>
<dbReference type="GO" id="GO:0004252">
    <property type="term" value="F:serine-type endopeptidase activity"/>
    <property type="evidence" value="ECO:0007669"/>
    <property type="project" value="UniProtKB-UniRule"/>
</dbReference>
<feature type="active site" description="Charge relay system" evidence="4">
    <location>
        <position position="597"/>
    </location>
</feature>
<keyword evidence="3 4" id="KW-0720">Serine protease</keyword>
<dbReference type="PROSITE" id="PS51892">
    <property type="entry name" value="SUBTILASE"/>
    <property type="match status" value="1"/>
</dbReference>
<dbReference type="InterPro" id="IPR036852">
    <property type="entry name" value="Peptidase_S8/S53_dom_sf"/>
</dbReference>
<dbReference type="CDD" id="cd00306">
    <property type="entry name" value="Peptidases_S8_S53"/>
    <property type="match status" value="1"/>
</dbReference>
<dbReference type="GO" id="GO:0006508">
    <property type="term" value="P:proteolysis"/>
    <property type="evidence" value="ECO:0007669"/>
    <property type="project" value="UniProtKB-KW"/>
</dbReference>